<dbReference type="AlphaFoldDB" id="A0A1H2S2G6"/>
<dbReference type="InterPro" id="IPR051060">
    <property type="entry name" value="Carbamoyltrans_HypF-like"/>
</dbReference>
<gene>
    <name evidence="12" type="ORF">SAMN05421783_102261</name>
</gene>
<dbReference type="PIRSF" id="PIRSF006256">
    <property type="entry name" value="CMPcnvr_hdrg_mat"/>
    <property type="match status" value="1"/>
</dbReference>
<keyword evidence="3" id="KW-0436">Ligase</keyword>
<dbReference type="InterPro" id="IPR017968">
    <property type="entry name" value="Acylphosphatase_CS"/>
</dbReference>
<proteinExistence type="inferred from homology"/>
<dbReference type="InterPro" id="IPR011125">
    <property type="entry name" value="Znf_HypF"/>
</dbReference>
<keyword evidence="12" id="KW-0808">Transferase</keyword>
<feature type="active site" evidence="9">
    <location>
        <position position="18"/>
    </location>
</feature>
<evidence type="ECO:0000259" key="10">
    <source>
        <dbReference type="PROSITE" id="PS51160"/>
    </source>
</evidence>
<dbReference type="InterPro" id="IPR006070">
    <property type="entry name" value="Sua5-like_dom"/>
</dbReference>
<dbReference type="EC" id="6.2.-.-" evidence="8"/>
<dbReference type="InterPro" id="IPR017945">
    <property type="entry name" value="DHBP_synth_RibB-like_a/b_dom"/>
</dbReference>
<dbReference type="Pfam" id="PF01300">
    <property type="entry name" value="Sua5_yciO_yrdC"/>
    <property type="match status" value="1"/>
</dbReference>
<dbReference type="Gene3D" id="3.30.110.120">
    <property type="match status" value="1"/>
</dbReference>
<name>A0A1H2S2G6_THIRO</name>
<evidence type="ECO:0000256" key="9">
    <source>
        <dbReference type="PROSITE-ProRule" id="PRU00520"/>
    </source>
</evidence>
<dbReference type="RefSeq" id="WP_093028321.1">
    <property type="nucleotide sequence ID" value="NZ_FNNZ01000002.1"/>
</dbReference>
<dbReference type="STRING" id="1058.SAMN05421783_102261"/>
<comment type="pathway">
    <text evidence="1 8">Protein modification; [NiFe] hydrogenase maturation.</text>
</comment>
<dbReference type="Gene3D" id="3.90.870.50">
    <property type="match status" value="1"/>
</dbReference>
<feature type="domain" description="YrdC-like" evidence="11">
    <location>
        <begin position="214"/>
        <end position="409"/>
    </location>
</feature>
<dbReference type="PANTHER" id="PTHR42959:SF1">
    <property type="entry name" value="CARBAMOYLTRANSFERASE HYPF"/>
    <property type="match status" value="1"/>
</dbReference>
<comment type="catalytic activity">
    <reaction evidence="7 8">
        <text>C-terminal L-cysteinyl-[HypE protein] + carbamoyl phosphate + ATP + H2O = C-terminal S-carboxamide-L-cysteinyl-[HypE protein] + AMP + phosphate + diphosphate + H(+)</text>
        <dbReference type="Rhea" id="RHEA:55636"/>
        <dbReference type="Rhea" id="RHEA-COMP:14247"/>
        <dbReference type="Rhea" id="RHEA-COMP:14392"/>
        <dbReference type="ChEBI" id="CHEBI:15377"/>
        <dbReference type="ChEBI" id="CHEBI:15378"/>
        <dbReference type="ChEBI" id="CHEBI:30616"/>
        <dbReference type="ChEBI" id="CHEBI:33019"/>
        <dbReference type="ChEBI" id="CHEBI:43474"/>
        <dbReference type="ChEBI" id="CHEBI:58228"/>
        <dbReference type="ChEBI" id="CHEBI:76913"/>
        <dbReference type="ChEBI" id="CHEBI:139126"/>
        <dbReference type="ChEBI" id="CHEBI:456215"/>
    </reaction>
</comment>
<protein>
    <recommendedName>
        <fullName evidence="8">Carbamoyltransferase HypF</fullName>
        <ecNumber evidence="8">6.2.-.-</ecNumber>
    </recommendedName>
</protein>
<dbReference type="Gene3D" id="3.30.420.40">
    <property type="match status" value="1"/>
</dbReference>
<comment type="similarity">
    <text evidence="2 8">Belongs to the carbamoyltransferase HypF family.</text>
</comment>
<dbReference type="GO" id="GO:0008270">
    <property type="term" value="F:zinc ion binding"/>
    <property type="evidence" value="ECO:0007669"/>
    <property type="project" value="UniProtKB-KW"/>
</dbReference>
<dbReference type="UniPathway" id="UPA00335"/>
<dbReference type="PANTHER" id="PTHR42959">
    <property type="entry name" value="CARBAMOYLTRANSFERASE"/>
    <property type="match status" value="1"/>
</dbReference>
<evidence type="ECO:0000256" key="6">
    <source>
        <dbReference type="ARBA" id="ARBA00022833"/>
    </source>
</evidence>
<evidence type="ECO:0000313" key="13">
    <source>
        <dbReference type="Proteomes" id="UP000198816"/>
    </source>
</evidence>
<feature type="domain" description="Acylphosphatase-like" evidence="10">
    <location>
        <begin position="3"/>
        <end position="100"/>
    </location>
</feature>
<dbReference type="GO" id="GO:0016874">
    <property type="term" value="F:ligase activity"/>
    <property type="evidence" value="ECO:0007669"/>
    <property type="project" value="UniProtKB-UniRule"/>
</dbReference>
<dbReference type="PROSITE" id="PS51163">
    <property type="entry name" value="YRDC"/>
    <property type="match status" value="1"/>
</dbReference>
<evidence type="ECO:0000256" key="4">
    <source>
        <dbReference type="ARBA" id="ARBA00022723"/>
    </source>
</evidence>
<dbReference type="Pfam" id="PF07503">
    <property type="entry name" value="zf-HYPF"/>
    <property type="match status" value="2"/>
</dbReference>
<dbReference type="Pfam" id="PF22521">
    <property type="entry name" value="HypF_C_2"/>
    <property type="match status" value="1"/>
</dbReference>
<dbReference type="EMBL" id="FNNZ01000002">
    <property type="protein sequence ID" value="SDW25801.1"/>
    <property type="molecule type" value="Genomic_DNA"/>
</dbReference>
<organism evidence="12 13">
    <name type="scientific">Thiocapsa roseopersicina</name>
    <dbReference type="NCBI Taxonomy" id="1058"/>
    <lineage>
        <taxon>Bacteria</taxon>
        <taxon>Pseudomonadati</taxon>
        <taxon>Pseudomonadota</taxon>
        <taxon>Gammaproteobacteria</taxon>
        <taxon>Chromatiales</taxon>
        <taxon>Chromatiaceae</taxon>
        <taxon>Thiocapsa</taxon>
    </lineage>
</organism>
<evidence type="ECO:0000313" key="12">
    <source>
        <dbReference type="EMBL" id="SDW25801.1"/>
    </source>
</evidence>
<keyword evidence="6" id="KW-0862">Zinc</keyword>
<dbReference type="Pfam" id="PF17788">
    <property type="entry name" value="HypF_C"/>
    <property type="match status" value="1"/>
</dbReference>
<dbReference type="Pfam" id="PF00708">
    <property type="entry name" value="Acylphosphatase"/>
    <property type="match status" value="1"/>
</dbReference>
<dbReference type="PROSITE" id="PS51160">
    <property type="entry name" value="ACYLPHOSPHATASE_3"/>
    <property type="match status" value="1"/>
</dbReference>
<dbReference type="InterPro" id="IPR004421">
    <property type="entry name" value="Carbamoyltransferase_HypF"/>
</dbReference>
<keyword evidence="4" id="KW-0479">Metal-binding</keyword>
<accession>A0A1H2S2G6</accession>
<keyword evidence="9" id="KW-0378">Hydrolase</keyword>
<reference evidence="13" key="1">
    <citation type="submission" date="2016-10" db="EMBL/GenBank/DDBJ databases">
        <authorList>
            <person name="Varghese N."/>
            <person name="Submissions S."/>
        </authorList>
    </citation>
    <scope>NUCLEOTIDE SEQUENCE [LARGE SCALE GENOMIC DNA]</scope>
    <source>
        <strain evidence="13">DSM 217</strain>
    </source>
</reference>
<dbReference type="GO" id="GO:0016743">
    <property type="term" value="F:carboxyl- or carbamoyltransferase activity"/>
    <property type="evidence" value="ECO:0007669"/>
    <property type="project" value="UniProtKB-UniRule"/>
</dbReference>
<dbReference type="PROSITE" id="PS00150">
    <property type="entry name" value="ACYLPHOSPHATASE_1"/>
    <property type="match status" value="1"/>
</dbReference>
<dbReference type="InterPro" id="IPR036046">
    <property type="entry name" value="Acylphosphatase-like_dom_sf"/>
</dbReference>
<evidence type="ECO:0000256" key="5">
    <source>
        <dbReference type="ARBA" id="ARBA00022771"/>
    </source>
</evidence>
<evidence type="ECO:0000256" key="8">
    <source>
        <dbReference type="PIRNR" id="PIRNR006256"/>
    </source>
</evidence>
<dbReference type="GO" id="GO:0003725">
    <property type="term" value="F:double-stranded RNA binding"/>
    <property type="evidence" value="ECO:0007669"/>
    <property type="project" value="InterPro"/>
</dbReference>
<dbReference type="OrthoDB" id="9808093at2"/>
<dbReference type="Proteomes" id="UP000198816">
    <property type="component" value="Unassembled WGS sequence"/>
</dbReference>
<dbReference type="SUPFAM" id="SSF54975">
    <property type="entry name" value="Acylphosphatase/BLUF domain-like"/>
    <property type="match status" value="1"/>
</dbReference>
<dbReference type="Gene3D" id="3.30.420.360">
    <property type="match status" value="1"/>
</dbReference>
<evidence type="ECO:0000256" key="3">
    <source>
        <dbReference type="ARBA" id="ARBA00022598"/>
    </source>
</evidence>
<feature type="active site" evidence="9">
    <location>
        <position position="36"/>
    </location>
</feature>
<dbReference type="InterPro" id="IPR001792">
    <property type="entry name" value="Acylphosphatase-like_dom"/>
</dbReference>
<evidence type="ECO:0000256" key="7">
    <source>
        <dbReference type="ARBA" id="ARBA00048220"/>
    </source>
</evidence>
<evidence type="ECO:0000259" key="11">
    <source>
        <dbReference type="PROSITE" id="PS51163"/>
    </source>
</evidence>
<evidence type="ECO:0000256" key="1">
    <source>
        <dbReference type="ARBA" id="ARBA00004711"/>
    </source>
</evidence>
<dbReference type="InterPro" id="IPR041440">
    <property type="entry name" value="HypF_C"/>
</dbReference>
<comment type="catalytic activity">
    <reaction evidence="9">
        <text>an acyl phosphate + H2O = a carboxylate + phosphate + H(+)</text>
        <dbReference type="Rhea" id="RHEA:14965"/>
        <dbReference type="ChEBI" id="CHEBI:15377"/>
        <dbReference type="ChEBI" id="CHEBI:15378"/>
        <dbReference type="ChEBI" id="CHEBI:29067"/>
        <dbReference type="ChEBI" id="CHEBI:43474"/>
        <dbReference type="ChEBI" id="CHEBI:59918"/>
        <dbReference type="EC" id="3.6.1.7"/>
    </reaction>
</comment>
<keyword evidence="13" id="KW-1185">Reference proteome</keyword>
<keyword evidence="5" id="KW-0863">Zinc-finger</keyword>
<dbReference type="InterPro" id="IPR055128">
    <property type="entry name" value="HypF_C_2"/>
</dbReference>
<evidence type="ECO:0000256" key="2">
    <source>
        <dbReference type="ARBA" id="ARBA00008097"/>
    </source>
</evidence>
<dbReference type="SUPFAM" id="SSF55821">
    <property type="entry name" value="YrdC/RibB"/>
    <property type="match status" value="1"/>
</dbReference>
<dbReference type="GO" id="GO:0051604">
    <property type="term" value="P:protein maturation"/>
    <property type="evidence" value="ECO:0007669"/>
    <property type="project" value="TreeGrafter"/>
</dbReference>
<sequence length="803" mass="85378">MTAESIRVRGLVQGVGFRPTVWRLARACGLRGDVRNDGEGVLIRVCGNIAGDDAGVNGFLTRLREECPPLARIDTIERCPIADPQALADLAHRQDFVILESAATAVHTGIVADAATCAACVAEIRDPADRRHRYPFTNCTHCGPRLSIVAGIPYDRARTSMAAFPMCPDCAAEYKDPADRRFHAQPNACPVCGPKVWLQDAAGCVLDPTALDAEDAIAAASRLLAEGRILAIKGIGGFHLACDATDPDAVAELRRRKRRYAKPLALMARDLDVIRGYCRVTGRDAALLSGPAAPILLLDRVGSRGAERDGERPRPLAPDVAPGQTTLGVMLPYSPIHHLLLADWDRPLVMTSGNLSEEPQCIDNADALGRLGQLADHLLLHDRAILNRVDDSVVRVMAGEARLLRRARGFAPTPLPLPPGFEAAPPLLALGGELKNTFCLVRDGQAILSQHLGDLEDAKTAREYERTLALYLDLFQVVPEALAVDLHPDYRSSLIGRDRAARDGLPLIGVQHHHAHLASTLADNGWPLDAGPVLGILLDGLGYGSDGTLWGGEFLLGDYLDFERVAHLKAVAMPGGIRAILEPWRNLYAHLESAGGWDAWRARFAGLEPIERLDGKPLEILGTLIARGLNAPLSSSTGRLFDAVAAALGVGGEVLTYEGQAAIALESLAAVAMDRVGEGYPFARLTGPAGELVLDPTPLWGALITDISRGCPPEEIAAAFHVGLATALSALALDLTSRCGISTVALSGGVFQNRLLLESVTRSFEVAGLRVLLQRQVPANDGGVSLGQAAAAAARVLRGISGA</sequence>
<dbReference type="GO" id="GO:0003998">
    <property type="term" value="F:acylphosphatase activity"/>
    <property type="evidence" value="ECO:0007669"/>
    <property type="project" value="UniProtKB-EC"/>
</dbReference>
<dbReference type="NCBIfam" id="TIGR00143">
    <property type="entry name" value="hypF"/>
    <property type="match status" value="1"/>
</dbReference>
<comment type="function">
    <text evidence="8">Involved in the maturation of [NiFe] hydrogenases. Along with HypE, it catalyzes the synthesis of the CN ligands of the active site iron of [NiFe]-hydrogenases. HypF functions as a carbamoyl transferase using carbamoylphosphate as a substrate and transferring the carboxamido moiety in an ATP-dependent reaction to the thiolate of the C-terminal cysteine of HypE yielding a protein-S-carboxamide.</text>
</comment>